<reference evidence="1 2" key="1">
    <citation type="journal article" date="2017" name="Genome Biol. Evol.">
        <title>Phytophthora megakarya and P. palmivora, closely related causal agents of cacao black pod rot, underwent increases in genome sizes and gene numbers by different mechanisms.</title>
        <authorList>
            <person name="Ali S.S."/>
            <person name="Shao J."/>
            <person name="Lary D.J."/>
            <person name="Kronmiller B."/>
            <person name="Shen D."/>
            <person name="Strem M.D."/>
            <person name="Amoako-Attah I."/>
            <person name="Akrofi A.Y."/>
            <person name="Begoude B.A."/>
            <person name="Ten Hoopen G.M."/>
            <person name="Coulibaly K."/>
            <person name="Kebe B.I."/>
            <person name="Melnick R.L."/>
            <person name="Guiltinan M.J."/>
            <person name="Tyler B.M."/>
            <person name="Meinhardt L.W."/>
            <person name="Bailey B.A."/>
        </authorList>
    </citation>
    <scope>NUCLEOTIDE SEQUENCE [LARGE SCALE GENOMIC DNA]</scope>
    <source>
        <strain evidence="2">sbr112.9</strain>
    </source>
</reference>
<protein>
    <submittedName>
        <fullName evidence="1">Uncharacterized protein</fullName>
    </submittedName>
</protein>
<dbReference type="EMBL" id="NCKW01015534">
    <property type="protein sequence ID" value="POM62594.1"/>
    <property type="molecule type" value="Genomic_DNA"/>
</dbReference>
<comment type="caution">
    <text evidence="1">The sequence shown here is derived from an EMBL/GenBank/DDBJ whole genome shotgun (WGS) entry which is preliminary data.</text>
</comment>
<proteinExistence type="predicted"/>
<evidence type="ECO:0000313" key="2">
    <source>
        <dbReference type="Proteomes" id="UP000237271"/>
    </source>
</evidence>
<sequence length="304" mass="34410">MVALTEQPCLARRRDNVLLDAWRGLAKKQKRLRRDAESENQELRSLYIRQMKTIKTLKRLFQKQIDAKSSACMARNFISAAFYETERDAVTVLEQLSSSLGTVFGETDRVFRLNGLNVVTSPFSKTITQPVSAASTHIELLKCDVLPLDFRAVAKAFYGMMTAGCGLDETENANETGARKQSVVARAFTVEVEERVKIQYRYAGIRYSEHKREVIVLAAQNKLLEVFGIALDDVGFHEKSWCVMSEVAPGLCLLQLCIGLTVEVKNVVPGRQQFVNRICEMLAHMKREIFDSVQRDVEHELLVC</sequence>
<gene>
    <name evidence="1" type="ORF">PHPALM_28235</name>
</gene>
<accession>A0A2P4XAK8</accession>
<dbReference type="Proteomes" id="UP000237271">
    <property type="component" value="Unassembled WGS sequence"/>
</dbReference>
<dbReference type="OrthoDB" id="127745at2759"/>
<organism evidence="1 2">
    <name type="scientific">Phytophthora palmivora</name>
    <dbReference type="NCBI Taxonomy" id="4796"/>
    <lineage>
        <taxon>Eukaryota</taxon>
        <taxon>Sar</taxon>
        <taxon>Stramenopiles</taxon>
        <taxon>Oomycota</taxon>
        <taxon>Peronosporomycetes</taxon>
        <taxon>Peronosporales</taxon>
        <taxon>Peronosporaceae</taxon>
        <taxon>Phytophthora</taxon>
    </lineage>
</organism>
<keyword evidence="2" id="KW-1185">Reference proteome</keyword>
<evidence type="ECO:0000313" key="1">
    <source>
        <dbReference type="EMBL" id="POM62594.1"/>
    </source>
</evidence>
<name>A0A2P4XAK8_9STRA</name>
<dbReference type="AlphaFoldDB" id="A0A2P4XAK8"/>